<proteinExistence type="predicted"/>
<evidence type="ECO:0000313" key="2">
    <source>
        <dbReference type="EMBL" id="RPF26251.1"/>
    </source>
</evidence>
<evidence type="ECO:0000313" key="3">
    <source>
        <dbReference type="Proteomes" id="UP000280726"/>
    </source>
</evidence>
<feature type="transmembrane region" description="Helical" evidence="1">
    <location>
        <begin position="21"/>
        <end position="45"/>
    </location>
</feature>
<accession>A0A3N5A344</accession>
<comment type="caution">
    <text evidence="2">The sequence shown here is derived from an EMBL/GenBank/DDBJ whole genome shotgun (WGS) entry which is preliminary data.</text>
</comment>
<keyword evidence="1" id="KW-0472">Membrane</keyword>
<sequence length="161" mass="17319">MDLEIRQHESFQRREWTAQRIGWVALALFVLAGLVGLLGTGPLSWTVTESDGGLVTVEYDRIAHHEADESLTLIFAADAVQDGVITAELTGPWLSGVDVQSISPEPSEQLAVPGGVILELPVERPGEIEMTLTFRAAKYGRLDGEITVGADTVAVSQLVLP</sequence>
<keyword evidence="3" id="KW-1185">Reference proteome</keyword>
<protein>
    <submittedName>
        <fullName evidence="2">Uncharacterized protein</fullName>
    </submittedName>
</protein>
<dbReference type="Proteomes" id="UP000280726">
    <property type="component" value="Unassembled WGS sequence"/>
</dbReference>
<dbReference type="RefSeq" id="WP_123914615.1">
    <property type="nucleotide sequence ID" value="NZ_RKRA01000001.1"/>
</dbReference>
<dbReference type="EMBL" id="RKRA01000001">
    <property type="protein sequence ID" value="RPF26251.1"/>
    <property type="molecule type" value="Genomic_DNA"/>
</dbReference>
<dbReference type="OrthoDB" id="5146980at2"/>
<gene>
    <name evidence="2" type="ORF">EDD32_0685</name>
</gene>
<evidence type="ECO:0000256" key="1">
    <source>
        <dbReference type="SAM" id="Phobius"/>
    </source>
</evidence>
<reference evidence="2 3" key="1">
    <citation type="submission" date="2018-11" db="EMBL/GenBank/DDBJ databases">
        <title>Sequencing the genomes of 1000 actinobacteria strains.</title>
        <authorList>
            <person name="Klenk H.-P."/>
        </authorList>
    </citation>
    <scope>NUCLEOTIDE SEQUENCE [LARGE SCALE GENOMIC DNA]</scope>
    <source>
        <strain evidence="2 3">DSM 14418</strain>
    </source>
</reference>
<name>A0A3N5A344_9MICO</name>
<organism evidence="2 3">
    <name type="scientific">Georgenia muralis</name>
    <dbReference type="NCBI Taxonomy" id="154117"/>
    <lineage>
        <taxon>Bacteria</taxon>
        <taxon>Bacillati</taxon>
        <taxon>Actinomycetota</taxon>
        <taxon>Actinomycetes</taxon>
        <taxon>Micrococcales</taxon>
        <taxon>Bogoriellaceae</taxon>
        <taxon>Georgenia</taxon>
    </lineage>
</organism>
<keyword evidence="1" id="KW-0812">Transmembrane</keyword>
<keyword evidence="1" id="KW-1133">Transmembrane helix</keyword>
<dbReference type="AlphaFoldDB" id="A0A3N5A344"/>